<evidence type="ECO:0000256" key="4">
    <source>
        <dbReference type="ARBA" id="ARBA00022989"/>
    </source>
</evidence>
<comment type="subcellular location">
    <subcellularLocation>
        <location evidence="1">Membrane</location>
    </subcellularLocation>
</comment>
<gene>
    <name evidence="7" type="ORF">TrRE_jg4432</name>
</gene>
<dbReference type="Proteomes" id="UP001165082">
    <property type="component" value="Unassembled WGS sequence"/>
</dbReference>
<keyword evidence="3" id="KW-0812">Transmembrane</keyword>
<proteinExistence type="inferred from homology"/>
<dbReference type="PANTHER" id="PTHR12770:SF31">
    <property type="entry name" value="RUS FAMILY MEMBER 1"/>
    <property type="match status" value="1"/>
</dbReference>
<dbReference type="OrthoDB" id="364779at2759"/>
<keyword evidence="4" id="KW-1133">Transmembrane helix</keyword>
<protein>
    <recommendedName>
        <fullName evidence="6">Protein root UVB sensitive/RUS domain-containing protein</fullName>
    </recommendedName>
</protein>
<keyword evidence="8" id="KW-1185">Reference proteome</keyword>
<evidence type="ECO:0000259" key="6">
    <source>
        <dbReference type="Pfam" id="PF04884"/>
    </source>
</evidence>
<dbReference type="EMBL" id="BRXZ01001723">
    <property type="protein sequence ID" value="GMH77323.1"/>
    <property type="molecule type" value="Genomic_DNA"/>
</dbReference>
<keyword evidence="5" id="KW-0472">Membrane</keyword>
<evidence type="ECO:0000313" key="7">
    <source>
        <dbReference type="EMBL" id="GMH77323.1"/>
    </source>
</evidence>
<evidence type="ECO:0000313" key="8">
    <source>
        <dbReference type="Proteomes" id="UP001165082"/>
    </source>
</evidence>
<evidence type="ECO:0000256" key="1">
    <source>
        <dbReference type="ARBA" id="ARBA00004370"/>
    </source>
</evidence>
<dbReference type="InterPro" id="IPR006968">
    <property type="entry name" value="RUS_fam"/>
</dbReference>
<evidence type="ECO:0000256" key="5">
    <source>
        <dbReference type="ARBA" id="ARBA00023136"/>
    </source>
</evidence>
<accession>A0A9W7EHT9</accession>
<comment type="similarity">
    <text evidence="2">Belongs to the RUS1 family.</text>
</comment>
<dbReference type="InterPro" id="IPR054549">
    <property type="entry name" value="UVB_sens_RUS_dom"/>
</dbReference>
<reference evidence="7" key="1">
    <citation type="submission" date="2022-07" db="EMBL/GenBank/DDBJ databases">
        <title>Genome analysis of Parmales, a sister group of diatoms, reveals the evolutionary specialization of diatoms from phago-mixotrophs to photoautotrophs.</title>
        <authorList>
            <person name="Ban H."/>
            <person name="Sato S."/>
            <person name="Yoshikawa S."/>
            <person name="Kazumasa Y."/>
            <person name="Nakamura Y."/>
            <person name="Ichinomiya M."/>
            <person name="Saitoh K."/>
            <person name="Sato N."/>
            <person name="Blanc-Mathieu R."/>
            <person name="Endo H."/>
            <person name="Kuwata A."/>
            <person name="Ogata H."/>
        </authorList>
    </citation>
    <scope>NUCLEOTIDE SEQUENCE</scope>
</reference>
<sequence>MKEAMNIPYTPTQTLNQSSTLRRKIHGYLVPTGAISTDYFAFQVFDTLQGCSSYLRSILATSSVLQVSTEPSTVVAYRWAFNHGVGMLVSLFLNSHVEFFSKDIRQSRVLADVLNDAALSVEMALPYVPVAWVAPLMLVATTMKCMCGFISGATRAAITAHFARDGNEADVAVKEGNQENLVTAAGLVMGGLFVRSVGSERSVIGAFAVLTYLHVVWNLAAVRQLRLRTLSFQRYHIAVALYFNNIRPTRSLVNKCEMFFYRRPKGAGGNGKVEDFWEGMEKNSDSDYYVSRDRLFFKRGARSAMAGDAVD</sequence>
<dbReference type="GO" id="GO:0016020">
    <property type="term" value="C:membrane"/>
    <property type="evidence" value="ECO:0007669"/>
    <property type="project" value="UniProtKB-SubCell"/>
</dbReference>
<evidence type="ECO:0000256" key="3">
    <source>
        <dbReference type="ARBA" id="ARBA00022692"/>
    </source>
</evidence>
<dbReference type="AlphaFoldDB" id="A0A9W7EHT9"/>
<evidence type="ECO:0000256" key="2">
    <source>
        <dbReference type="ARBA" id="ARBA00007558"/>
    </source>
</evidence>
<feature type="domain" description="Protein root UVB sensitive/RUS" evidence="6">
    <location>
        <begin position="17"/>
        <end position="244"/>
    </location>
</feature>
<comment type="caution">
    <text evidence="7">The sequence shown here is derived from an EMBL/GenBank/DDBJ whole genome shotgun (WGS) entry which is preliminary data.</text>
</comment>
<dbReference type="PANTHER" id="PTHR12770">
    <property type="entry name" value="RUS1 FAMILY PROTEIN C16ORF58"/>
    <property type="match status" value="1"/>
</dbReference>
<name>A0A9W7EHT9_9STRA</name>
<dbReference type="Pfam" id="PF04884">
    <property type="entry name" value="UVB_sens_prot"/>
    <property type="match status" value="1"/>
</dbReference>
<organism evidence="7 8">
    <name type="scientific">Triparma retinervis</name>
    <dbReference type="NCBI Taxonomy" id="2557542"/>
    <lineage>
        <taxon>Eukaryota</taxon>
        <taxon>Sar</taxon>
        <taxon>Stramenopiles</taxon>
        <taxon>Ochrophyta</taxon>
        <taxon>Bolidophyceae</taxon>
        <taxon>Parmales</taxon>
        <taxon>Triparmaceae</taxon>
        <taxon>Triparma</taxon>
    </lineage>
</organism>